<reference evidence="2 3" key="1">
    <citation type="journal article" date="2019" name="PLoS ONE">
        <title>Comparative genome analysis indicates high evolutionary potential of pathogenicity genes in Colletotrichum tanaceti.</title>
        <authorList>
            <person name="Lelwala R.V."/>
            <person name="Korhonen P.K."/>
            <person name="Young N.D."/>
            <person name="Scott J.B."/>
            <person name="Ades P.A."/>
            <person name="Gasser R.B."/>
            <person name="Taylor P.W.J."/>
        </authorList>
    </citation>
    <scope>NUCLEOTIDE SEQUENCE [LARGE SCALE GENOMIC DNA]</scope>
    <source>
        <strain evidence="2">BRIP57314</strain>
    </source>
</reference>
<dbReference type="Proteomes" id="UP000310108">
    <property type="component" value="Unassembled WGS sequence"/>
</dbReference>
<feature type="compositionally biased region" description="Basic and acidic residues" evidence="1">
    <location>
        <begin position="33"/>
        <end position="53"/>
    </location>
</feature>
<keyword evidence="3" id="KW-1185">Reference proteome</keyword>
<gene>
    <name evidence="2" type="ORF">CTA1_10928</name>
</gene>
<feature type="region of interest" description="Disordered" evidence="1">
    <location>
        <begin position="13"/>
        <end position="110"/>
    </location>
</feature>
<dbReference type="EMBL" id="PJEX01000078">
    <property type="protein sequence ID" value="TKW56081.1"/>
    <property type="molecule type" value="Genomic_DNA"/>
</dbReference>
<sequence>MVLASPAIFCAPPRSQPQCLGRARPGCDDAEPRDEHQHRREDRHEDLHTHDLEIQPQRPPPSAVADAARPRGLCVVGLPRRRHVPDSGPRSVSGSRITSSSSSGLLALPPSTHLEEQLRVIRDDAVRAGTDAPLHPLLVVDGPDEQPPAGLSDVADEELACRPDERLLEHVEGQVRLVAGEESARIERGPGDEGDGVGGQDVSDVGDVGLLRGPIVSVFFDCGREDGRTPTYVPAAEDDPLLPWHRARLRGQDLGHAFEQFRRRVIGLFPHNERQQVLQPRQPLPGLLHGAQRPQVGPLALTDLPVDAEAAFQVPVVREHDDAVARQVQVRLEGVRAGVEGGAEGEEGIFGVEGLEATVGYRLW</sequence>
<organism evidence="2 3">
    <name type="scientific">Colletotrichum tanaceti</name>
    <dbReference type="NCBI Taxonomy" id="1306861"/>
    <lineage>
        <taxon>Eukaryota</taxon>
        <taxon>Fungi</taxon>
        <taxon>Dikarya</taxon>
        <taxon>Ascomycota</taxon>
        <taxon>Pezizomycotina</taxon>
        <taxon>Sordariomycetes</taxon>
        <taxon>Hypocreomycetidae</taxon>
        <taxon>Glomerellales</taxon>
        <taxon>Glomerellaceae</taxon>
        <taxon>Colletotrichum</taxon>
        <taxon>Colletotrichum destructivum species complex</taxon>
    </lineage>
</organism>
<evidence type="ECO:0000256" key="1">
    <source>
        <dbReference type="SAM" id="MobiDB-lite"/>
    </source>
</evidence>
<name>A0A4U6XJQ7_9PEZI</name>
<protein>
    <submittedName>
        <fullName evidence="2">Uncharacterized protein</fullName>
    </submittedName>
</protein>
<feature type="region of interest" description="Disordered" evidence="1">
    <location>
        <begin position="179"/>
        <end position="204"/>
    </location>
</feature>
<dbReference type="AlphaFoldDB" id="A0A4U6XJQ7"/>
<feature type="compositionally biased region" description="Low complexity" evidence="1">
    <location>
        <begin position="89"/>
        <end position="110"/>
    </location>
</feature>
<accession>A0A4U6XJQ7</accession>
<evidence type="ECO:0000313" key="2">
    <source>
        <dbReference type="EMBL" id="TKW56081.1"/>
    </source>
</evidence>
<comment type="caution">
    <text evidence="2">The sequence shown here is derived from an EMBL/GenBank/DDBJ whole genome shotgun (WGS) entry which is preliminary data.</text>
</comment>
<proteinExistence type="predicted"/>
<feature type="compositionally biased region" description="Basic and acidic residues" evidence="1">
    <location>
        <begin position="182"/>
        <end position="191"/>
    </location>
</feature>
<evidence type="ECO:0000313" key="3">
    <source>
        <dbReference type="Proteomes" id="UP000310108"/>
    </source>
</evidence>